<evidence type="ECO:0000313" key="3">
    <source>
        <dbReference type="Proteomes" id="UP000257109"/>
    </source>
</evidence>
<dbReference type="Proteomes" id="UP000257109">
    <property type="component" value="Unassembled WGS sequence"/>
</dbReference>
<name>A0A371I3M3_MUCPR</name>
<sequence>MVLREDGEVDSDSSCEDSSSCSGGESSSEGSHYDGDLIIMRRLMSNIIEEEIKSQRETILVLAKLCSLIIDGEVVLDVSSLDVENNSVHLHDLQRVDVSFLDLGKDKFWLRTINVQVREVKKLNVIWNALKGKRTLS</sequence>
<proteinExistence type="predicted"/>
<comment type="caution">
    <text evidence="2">The sequence shown here is derived from an EMBL/GenBank/DDBJ whole genome shotgun (WGS) entry which is preliminary data.</text>
</comment>
<evidence type="ECO:0000313" key="2">
    <source>
        <dbReference type="EMBL" id="RDY09625.1"/>
    </source>
</evidence>
<accession>A0A371I3M3</accession>
<organism evidence="2 3">
    <name type="scientific">Mucuna pruriens</name>
    <name type="common">Velvet bean</name>
    <name type="synonym">Dolichos pruriens</name>
    <dbReference type="NCBI Taxonomy" id="157652"/>
    <lineage>
        <taxon>Eukaryota</taxon>
        <taxon>Viridiplantae</taxon>
        <taxon>Streptophyta</taxon>
        <taxon>Embryophyta</taxon>
        <taxon>Tracheophyta</taxon>
        <taxon>Spermatophyta</taxon>
        <taxon>Magnoliopsida</taxon>
        <taxon>eudicotyledons</taxon>
        <taxon>Gunneridae</taxon>
        <taxon>Pentapetalae</taxon>
        <taxon>rosids</taxon>
        <taxon>fabids</taxon>
        <taxon>Fabales</taxon>
        <taxon>Fabaceae</taxon>
        <taxon>Papilionoideae</taxon>
        <taxon>50 kb inversion clade</taxon>
        <taxon>NPAAA clade</taxon>
        <taxon>indigoferoid/millettioid clade</taxon>
        <taxon>Phaseoleae</taxon>
        <taxon>Mucuna</taxon>
    </lineage>
</organism>
<gene>
    <name evidence="2" type="ORF">CR513_05980</name>
</gene>
<keyword evidence="3" id="KW-1185">Reference proteome</keyword>
<dbReference type="EMBL" id="QJKJ01001002">
    <property type="protein sequence ID" value="RDY09625.1"/>
    <property type="molecule type" value="Genomic_DNA"/>
</dbReference>
<evidence type="ECO:0000256" key="1">
    <source>
        <dbReference type="SAM" id="MobiDB-lite"/>
    </source>
</evidence>
<feature type="compositionally biased region" description="Low complexity" evidence="1">
    <location>
        <begin position="16"/>
        <end position="30"/>
    </location>
</feature>
<dbReference type="AlphaFoldDB" id="A0A371I3M3"/>
<feature type="non-terminal residue" evidence="2">
    <location>
        <position position="1"/>
    </location>
</feature>
<protein>
    <submittedName>
        <fullName evidence="2">Uncharacterized protein</fullName>
    </submittedName>
</protein>
<feature type="region of interest" description="Disordered" evidence="1">
    <location>
        <begin position="1"/>
        <end position="32"/>
    </location>
</feature>
<reference evidence="2" key="1">
    <citation type="submission" date="2018-05" db="EMBL/GenBank/DDBJ databases">
        <title>Draft genome of Mucuna pruriens seed.</title>
        <authorList>
            <person name="Nnadi N.E."/>
            <person name="Vos R."/>
            <person name="Hasami M.H."/>
            <person name="Devisetty U.K."/>
            <person name="Aguiy J.C."/>
        </authorList>
    </citation>
    <scope>NUCLEOTIDE SEQUENCE [LARGE SCALE GENOMIC DNA]</scope>
    <source>
        <strain evidence="2">JCA_2017</strain>
    </source>
</reference>